<dbReference type="Ensembl" id="ENSMPUT00000006682.1">
    <property type="protein sequence ID" value="ENSMPUP00000006569.1"/>
    <property type="gene ID" value="ENSMPUG00000006623.1"/>
</dbReference>
<feature type="signal peptide" evidence="1">
    <location>
        <begin position="1"/>
        <end position="15"/>
    </location>
</feature>
<sequence length="103" mass="10828">MLPLLTALALWGTLATPAGTSKACPACSLLGNCTERTCPAAKEACLFSQMQLENGTVIKNGSCVIPGECREGVYSLTYGPHWSLWVSTACCEITCKGATRQGL</sequence>
<proteinExistence type="predicted"/>
<keyword evidence="1" id="KW-0732">Signal</keyword>
<evidence type="ECO:0000256" key="1">
    <source>
        <dbReference type="SAM" id="SignalP"/>
    </source>
</evidence>
<reference evidence="2" key="1">
    <citation type="submission" date="2024-06" db="UniProtKB">
        <authorList>
            <consortium name="Ensembl"/>
        </authorList>
    </citation>
    <scope>IDENTIFICATION</scope>
</reference>
<evidence type="ECO:0000313" key="2">
    <source>
        <dbReference type="Ensembl" id="ENSMPUP00000006569.1"/>
    </source>
</evidence>
<accession>M3Y5G8</accession>
<dbReference type="HOGENOM" id="CLU_2269928_0_0_1"/>
<protein>
    <submittedName>
        <fullName evidence="2">Uncharacterized protein</fullName>
    </submittedName>
</protein>
<dbReference type="OMA" id="HTACCEN"/>
<name>M3Y5G8_MUSPF</name>
<dbReference type="EMBL" id="AEYP01068501">
    <property type="status" value="NOT_ANNOTATED_CDS"/>
    <property type="molecule type" value="Genomic_DNA"/>
</dbReference>
<dbReference type="AlphaFoldDB" id="M3Y5G8"/>
<feature type="chain" id="PRO_5012203988" evidence="1">
    <location>
        <begin position="16"/>
        <end position="103"/>
    </location>
</feature>
<dbReference type="InParanoid" id="M3Y5G8"/>
<organism evidence="2">
    <name type="scientific">Mustela putorius furo</name>
    <name type="common">European domestic ferret</name>
    <name type="synonym">Mustela furo</name>
    <dbReference type="NCBI Taxonomy" id="9669"/>
    <lineage>
        <taxon>Eukaryota</taxon>
        <taxon>Metazoa</taxon>
        <taxon>Chordata</taxon>
        <taxon>Craniata</taxon>
        <taxon>Vertebrata</taxon>
        <taxon>Euteleostomi</taxon>
        <taxon>Mammalia</taxon>
        <taxon>Eutheria</taxon>
        <taxon>Laurasiatheria</taxon>
        <taxon>Carnivora</taxon>
        <taxon>Caniformia</taxon>
        <taxon>Musteloidea</taxon>
        <taxon>Mustelidae</taxon>
        <taxon>Mustelinae</taxon>
        <taxon>Mustela</taxon>
    </lineage>
</organism>